<gene>
    <name evidence="2" type="ORF">LTR09_009305</name>
</gene>
<evidence type="ECO:0000313" key="3">
    <source>
        <dbReference type="Proteomes" id="UP001271007"/>
    </source>
</evidence>
<dbReference type="AlphaFoldDB" id="A0AAJ0D8Y4"/>
<keyword evidence="3" id="KW-1185">Reference proteome</keyword>
<dbReference type="EMBL" id="JAWDJX010000040">
    <property type="protein sequence ID" value="KAK3049386.1"/>
    <property type="molecule type" value="Genomic_DNA"/>
</dbReference>
<reference evidence="2" key="1">
    <citation type="submission" date="2023-04" db="EMBL/GenBank/DDBJ databases">
        <title>Black Yeasts Isolated from many extreme environments.</title>
        <authorList>
            <person name="Coleine C."/>
            <person name="Stajich J.E."/>
            <person name="Selbmann L."/>
        </authorList>
    </citation>
    <scope>NUCLEOTIDE SEQUENCE</scope>
    <source>
        <strain evidence="2">CCFEE 5312</strain>
    </source>
</reference>
<dbReference type="Proteomes" id="UP001271007">
    <property type="component" value="Unassembled WGS sequence"/>
</dbReference>
<feature type="chain" id="PRO_5042468654" evidence="1">
    <location>
        <begin position="24"/>
        <end position="132"/>
    </location>
</feature>
<protein>
    <submittedName>
        <fullName evidence="2">Uncharacterized protein</fullName>
    </submittedName>
</protein>
<sequence length="132" mass="13691">MPFTKHTLLAIAATLISLSATLALPAAVPATANTLQARGVTPNTQSCTATDHVFWASYSTDIGVNYNGGSGCNAVFDALNSRTAITNWQCVDDGAGGTQLWFNAPVGHGGEINDGLLSTYPWVGGQFNCPDS</sequence>
<comment type="caution">
    <text evidence="2">The sequence shown here is derived from an EMBL/GenBank/DDBJ whole genome shotgun (WGS) entry which is preliminary data.</text>
</comment>
<organism evidence="2 3">
    <name type="scientific">Extremus antarcticus</name>
    <dbReference type="NCBI Taxonomy" id="702011"/>
    <lineage>
        <taxon>Eukaryota</taxon>
        <taxon>Fungi</taxon>
        <taxon>Dikarya</taxon>
        <taxon>Ascomycota</taxon>
        <taxon>Pezizomycotina</taxon>
        <taxon>Dothideomycetes</taxon>
        <taxon>Dothideomycetidae</taxon>
        <taxon>Mycosphaerellales</taxon>
        <taxon>Extremaceae</taxon>
        <taxon>Extremus</taxon>
    </lineage>
</organism>
<feature type="signal peptide" evidence="1">
    <location>
        <begin position="1"/>
        <end position="23"/>
    </location>
</feature>
<keyword evidence="1" id="KW-0732">Signal</keyword>
<name>A0AAJ0D8Y4_9PEZI</name>
<evidence type="ECO:0000313" key="2">
    <source>
        <dbReference type="EMBL" id="KAK3049386.1"/>
    </source>
</evidence>
<proteinExistence type="predicted"/>
<evidence type="ECO:0000256" key="1">
    <source>
        <dbReference type="SAM" id="SignalP"/>
    </source>
</evidence>
<accession>A0AAJ0D8Y4</accession>